<keyword evidence="2" id="KW-1185">Reference proteome</keyword>
<proteinExistence type="predicted"/>
<gene>
    <name evidence="1" type="ORF">K3G42_033789</name>
</gene>
<accession>A0ACB8GFA6</accession>
<reference evidence="1" key="1">
    <citation type="submission" date="2021-08" db="EMBL/GenBank/DDBJ databases">
        <title>The first chromosome-level gecko genome reveals the dynamic sex chromosomes of Neotropical dwarf geckos (Sphaerodactylidae: Sphaerodactylus).</title>
        <authorList>
            <person name="Pinto B.J."/>
            <person name="Keating S.E."/>
            <person name="Gamble T."/>
        </authorList>
    </citation>
    <scope>NUCLEOTIDE SEQUENCE</scope>
    <source>
        <strain evidence="1">TG3544</strain>
    </source>
</reference>
<comment type="caution">
    <text evidence="1">The sequence shown here is derived from an EMBL/GenBank/DDBJ whole genome shotgun (WGS) entry which is preliminary data.</text>
</comment>
<evidence type="ECO:0000313" key="2">
    <source>
        <dbReference type="Proteomes" id="UP000827872"/>
    </source>
</evidence>
<dbReference type="Proteomes" id="UP000827872">
    <property type="component" value="Linkage Group LG01"/>
</dbReference>
<sequence length="175" mass="20313">MEFMDPISLFLLFVLTMAFFLKAGSFWSTRRRDLPPGPRPWPLIGNLHLVDLKRPYRTMSELSKRYGPVFSFQLGFQKMVVLTGYETVKEALVNQADAFGERAVIPMFEDISEGYGVVMSHGENWKVMRRFMLATLRDYGMGKRTIEDKITEECHFLIRKFESYKGGLVFSSLPY</sequence>
<evidence type="ECO:0000313" key="1">
    <source>
        <dbReference type="EMBL" id="KAH8018204.1"/>
    </source>
</evidence>
<protein>
    <submittedName>
        <fullName evidence="1">Uncharacterized protein</fullName>
    </submittedName>
</protein>
<dbReference type="EMBL" id="CM037614">
    <property type="protein sequence ID" value="KAH8018204.1"/>
    <property type="molecule type" value="Genomic_DNA"/>
</dbReference>
<name>A0ACB8GFA6_9SAUR</name>
<organism evidence="1 2">
    <name type="scientific">Sphaerodactylus townsendi</name>
    <dbReference type="NCBI Taxonomy" id="933632"/>
    <lineage>
        <taxon>Eukaryota</taxon>
        <taxon>Metazoa</taxon>
        <taxon>Chordata</taxon>
        <taxon>Craniata</taxon>
        <taxon>Vertebrata</taxon>
        <taxon>Euteleostomi</taxon>
        <taxon>Lepidosauria</taxon>
        <taxon>Squamata</taxon>
        <taxon>Bifurcata</taxon>
        <taxon>Gekkota</taxon>
        <taxon>Sphaerodactylidae</taxon>
        <taxon>Sphaerodactylus</taxon>
    </lineage>
</organism>